<evidence type="ECO:0000313" key="3">
    <source>
        <dbReference type="RefSeq" id="XP_015898130.1"/>
    </source>
</evidence>
<dbReference type="CDD" id="cd02440">
    <property type="entry name" value="AdoMet_MTases"/>
    <property type="match status" value="1"/>
</dbReference>
<dbReference type="Proteomes" id="UP001652623">
    <property type="component" value="Chromosome 11"/>
</dbReference>
<keyword evidence="2" id="KW-1185">Reference proteome</keyword>
<evidence type="ECO:0000313" key="4">
    <source>
        <dbReference type="RefSeq" id="XP_048321488.2"/>
    </source>
</evidence>
<dbReference type="RefSeq" id="XP_048321488.2">
    <property type="nucleotide sequence ID" value="XM_048465531.2"/>
</dbReference>
<dbReference type="RefSeq" id="XP_015898130.1">
    <property type="nucleotide sequence ID" value="XM_016042644.2"/>
</dbReference>
<protein>
    <submittedName>
        <fullName evidence="4">Uncharacterized protein LOC107433775</fullName>
    </submittedName>
    <submittedName>
        <fullName evidence="3">putative methyltransferase DDB_G0268948</fullName>
    </submittedName>
</protein>
<dbReference type="Gene3D" id="3.40.50.150">
    <property type="entry name" value="Vaccinia Virus protein VP39"/>
    <property type="match status" value="1"/>
</dbReference>
<dbReference type="InterPro" id="IPR013216">
    <property type="entry name" value="Methyltransf_11"/>
</dbReference>
<proteinExistence type="predicted"/>
<accession>A0A6P4AP87</accession>
<dbReference type="InterPro" id="IPR029063">
    <property type="entry name" value="SAM-dependent_MTases_sf"/>
</dbReference>
<evidence type="ECO:0000259" key="1">
    <source>
        <dbReference type="Pfam" id="PF08241"/>
    </source>
</evidence>
<organism evidence="3">
    <name type="scientific">Ziziphus jujuba</name>
    <name type="common">Chinese jujube</name>
    <name type="synonym">Ziziphus sativa</name>
    <dbReference type="NCBI Taxonomy" id="326968"/>
    <lineage>
        <taxon>Eukaryota</taxon>
        <taxon>Viridiplantae</taxon>
        <taxon>Streptophyta</taxon>
        <taxon>Embryophyta</taxon>
        <taxon>Tracheophyta</taxon>
        <taxon>Spermatophyta</taxon>
        <taxon>Magnoliopsida</taxon>
        <taxon>eudicotyledons</taxon>
        <taxon>Gunneridae</taxon>
        <taxon>Pentapetalae</taxon>
        <taxon>rosids</taxon>
        <taxon>fabids</taxon>
        <taxon>Rosales</taxon>
        <taxon>Rhamnaceae</taxon>
        <taxon>Paliureae</taxon>
        <taxon>Ziziphus</taxon>
    </lineage>
</organism>
<dbReference type="SUPFAM" id="SSF53335">
    <property type="entry name" value="S-adenosyl-L-methionine-dependent methyltransferases"/>
    <property type="match status" value="1"/>
</dbReference>
<name>A0A6P4AP87_ZIZJJ</name>
<dbReference type="AlphaFoldDB" id="A0A6P4AP87"/>
<reference evidence="3" key="1">
    <citation type="submission" date="2022-04" db="UniProtKB">
        <authorList>
            <consortium name="RefSeq"/>
        </authorList>
    </citation>
    <scope>IDENTIFICATION</scope>
    <source>
        <tissue evidence="3">In vitro plantlets</tissue>
        <tissue evidence="4">Seedling</tissue>
    </source>
</reference>
<dbReference type="PANTHER" id="PTHR45180">
    <property type="entry name" value="OS01G0307686 PROTEIN"/>
    <property type="match status" value="1"/>
</dbReference>
<evidence type="ECO:0000313" key="2">
    <source>
        <dbReference type="Proteomes" id="UP001652623"/>
    </source>
</evidence>
<sequence length="267" mass="30382">MAALFIKQAKQYAETRPDYPKHLFEFIASKTPSHNLVWDVGTGSGQAAQSLAGIYTNVIATDTSLKQLELAPKLPNIRYEHTPPVMSMAQVEKLTPQGSLDLVTIAQALHWFPTPTFYEQVKWGLKKPHGVIAAWCYTVPRVNNSVDRVMDQLYSIDSKPYWDPARGFVDDEYRSIYFPFEGVDGGVDDTGPFEFATEKVMDLDDFFMYIRSWSAYQTAKDRGVELLRKDVVEEFERAWNVEGGCDHKQKKVVKFPVFLRIGKVGNI</sequence>
<dbReference type="GO" id="GO:0032259">
    <property type="term" value="P:methylation"/>
    <property type="evidence" value="ECO:0007669"/>
    <property type="project" value="UniProtKB-KW"/>
</dbReference>
<gene>
    <name evidence="3" type="primary">LOC107431668</name>
    <name evidence="4" type="synonym">LOC107433775</name>
</gene>
<keyword evidence="3" id="KW-0808">Transferase</keyword>
<dbReference type="PANTHER" id="PTHR45180:SF1">
    <property type="entry name" value="OS01G0307686 PROTEIN"/>
    <property type="match status" value="1"/>
</dbReference>
<keyword evidence="3" id="KW-0489">Methyltransferase</keyword>
<feature type="domain" description="Methyltransferase type 11" evidence="1">
    <location>
        <begin position="39"/>
        <end position="116"/>
    </location>
</feature>
<dbReference type="Pfam" id="PF08241">
    <property type="entry name" value="Methyltransf_11"/>
    <property type="match status" value="1"/>
</dbReference>
<dbReference type="GO" id="GO:0008757">
    <property type="term" value="F:S-adenosylmethionine-dependent methyltransferase activity"/>
    <property type="evidence" value="ECO:0007669"/>
    <property type="project" value="InterPro"/>
</dbReference>